<dbReference type="EMBL" id="JAAGBB010000020">
    <property type="protein sequence ID" value="MBR0666069.1"/>
    <property type="molecule type" value="Genomic_DNA"/>
</dbReference>
<evidence type="ECO:0000313" key="1">
    <source>
        <dbReference type="EMBL" id="MBR0666069.1"/>
    </source>
</evidence>
<evidence type="ECO:0000313" key="2">
    <source>
        <dbReference type="Proteomes" id="UP001196870"/>
    </source>
</evidence>
<organism evidence="1 2">
    <name type="scientific">Plastoroseomonas hellenica</name>
    <dbReference type="NCBI Taxonomy" id="2687306"/>
    <lineage>
        <taxon>Bacteria</taxon>
        <taxon>Pseudomonadati</taxon>
        <taxon>Pseudomonadota</taxon>
        <taxon>Alphaproteobacteria</taxon>
        <taxon>Acetobacterales</taxon>
        <taxon>Acetobacteraceae</taxon>
        <taxon>Plastoroseomonas</taxon>
    </lineage>
</organism>
<name>A0ABS5F0L4_9PROT</name>
<dbReference type="Proteomes" id="UP001196870">
    <property type="component" value="Unassembled WGS sequence"/>
</dbReference>
<gene>
    <name evidence="1" type="ORF">GXW71_17040</name>
</gene>
<keyword evidence="2" id="KW-1185">Reference proteome</keyword>
<reference evidence="2" key="1">
    <citation type="journal article" date="2021" name="Syst. Appl. Microbiol.">
        <title>Roseomonas hellenica sp. nov., isolated from roots of wild-growing Alkanna tinctoria.</title>
        <authorList>
            <person name="Rat A."/>
            <person name="Naranjo H.D."/>
            <person name="Lebbe L."/>
            <person name="Cnockaert M."/>
            <person name="Krigas N."/>
            <person name="Grigoriadou K."/>
            <person name="Maloupa E."/>
            <person name="Willems A."/>
        </authorList>
    </citation>
    <scope>NUCLEOTIDE SEQUENCE [LARGE SCALE GENOMIC DNA]</scope>
    <source>
        <strain evidence="2">LMG 31523</strain>
    </source>
</reference>
<sequence>MLSRTRRENVVFRHPFRLQGWVEEQPAGAYTVETEEALIEGLSFVAYRRVATTITRRATRSGTLMQMIPVEPDILAAALAADAAPAPARDGITHDRNGNR</sequence>
<protein>
    <submittedName>
        <fullName evidence="1">Uncharacterized protein</fullName>
    </submittedName>
</protein>
<dbReference type="RefSeq" id="WP_211853744.1">
    <property type="nucleotide sequence ID" value="NZ_JAAGBB010000020.1"/>
</dbReference>
<accession>A0ABS5F0L4</accession>
<comment type="caution">
    <text evidence="1">The sequence shown here is derived from an EMBL/GenBank/DDBJ whole genome shotgun (WGS) entry which is preliminary data.</text>
</comment>
<proteinExistence type="predicted"/>